<dbReference type="EMBL" id="BAAAUD010000011">
    <property type="protein sequence ID" value="GAA2926575.1"/>
    <property type="molecule type" value="Genomic_DNA"/>
</dbReference>
<evidence type="ECO:0000313" key="2">
    <source>
        <dbReference type="EMBL" id="GAA2926575.1"/>
    </source>
</evidence>
<keyword evidence="3" id="KW-1185">Reference proteome</keyword>
<dbReference type="Proteomes" id="UP001500403">
    <property type="component" value="Unassembled WGS sequence"/>
</dbReference>
<dbReference type="RefSeq" id="WP_344490873.1">
    <property type="nucleotide sequence ID" value="NZ_BAAAUD010000011.1"/>
</dbReference>
<accession>A0ABP6J9V3</accession>
<name>A0ABP6J9V3_9ACTN</name>
<organism evidence="2 3">
    <name type="scientific">Streptomyces enissocaesilis</name>
    <dbReference type="NCBI Taxonomy" id="332589"/>
    <lineage>
        <taxon>Bacteria</taxon>
        <taxon>Bacillati</taxon>
        <taxon>Actinomycetota</taxon>
        <taxon>Actinomycetes</taxon>
        <taxon>Kitasatosporales</taxon>
        <taxon>Streptomycetaceae</taxon>
        <taxon>Streptomyces</taxon>
        <taxon>Streptomyces rochei group</taxon>
    </lineage>
</organism>
<keyword evidence="1" id="KW-0732">Signal</keyword>
<feature type="signal peptide" evidence="1">
    <location>
        <begin position="1"/>
        <end position="27"/>
    </location>
</feature>
<sequence>MKRIVSAAAAALGAALLVPLMATSAQAASCASGTFCLYYNSNLGGSHVALNRNVPDLAGYKFTTSGAGQGQYVKNNAASAQNMSQCKATVFFYSNYGGPSDGFNYRDSGNLVNTYNENASVYFATSCG</sequence>
<reference evidence="3" key="1">
    <citation type="journal article" date="2019" name="Int. J. Syst. Evol. Microbiol.">
        <title>The Global Catalogue of Microorganisms (GCM) 10K type strain sequencing project: providing services to taxonomists for standard genome sequencing and annotation.</title>
        <authorList>
            <consortium name="The Broad Institute Genomics Platform"/>
            <consortium name="The Broad Institute Genome Sequencing Center for Infectious Disease"/>
            <person name="Wu L."/>
            <person name="Ma J."/>
        </authorList>
    </citation>
    <scope>NUCLEOTIDE SEQUENCE [LARGE SCALE GENOMIC DNA]</scope>
    <source>
        <strain evidence="3">JCM 9088</strain>
    </source>
</reference>
<dbReference type="Gene3D" id="2.60.20.10">
    <property type="entry name" value="Crystallins"/>
    <property type="match status" value="1"/>
</dbReference>
<proteinExistence type="predicted"/>
<protein>
    <submittedName>
        <fullName evidence="2">Peptidase inhibitor family I36 protein</fullName>
    </submittedName>
</protein>
<evidence type="ECO:0000313" key="3">
    <source>
        <dbReference type="Proteomes" id="UP001500403"/>
    </source>
</evidence>
<evidence type="ECO:0000256" key="1">
    <source>
        <dbReference type="SAM" id="SignalP"/>
    </source>
</evidence>
<dbReference type="Pfam" id="PF03995">
    <property type="entry name" value="Inhibitor_I36"/>
    <property type="match status" value="1"/>
</dbReference>
<comment type="caution">
    <text evidence="2">The sequence shown here is derived from an EMBL/GenBank/DDBJ whole genome shotgun (WGS) entry which is preliminary data.</text>
</comment>
<feature type="chain" id="PRO_5045984555" evidence="1">
    <location>
        <begin position="28"/>
        <end position="128"/>
    </location>
</feature>
<gene>
    <name evidence="2" type="ORF">GCM10010446_08750</name>
</gene>